<dbReference type="Gene3D" id="3.30.70.360">
    <property type="match status" value="1"/>
</dbReference>
<keyword evidence="6" id="KW-1185">Reference proteome</keyword>
<name>A0ABN0MSF9_9CHLA</name>
<organism evidence="5 6">
    <name type="scientific">Chlamydia avium</name>
    <dbReference type="NCBI Taxonomy" id="1457141"/>
    <lineage>
        <taxon>Bacteria</taxon>
        <taxon>Pseudomonadati</taxon>
        <taxon>Chlamydiota</taxon>
        <taxon>Chlamydiia</taxon>
        <taxon>Chlamydiales</taxon>
        <taxon>Chlamydiaceae</taxon>
        <taxon>Chlamydia/Chlamydophila group</taxon>
        <taxon>Chlamydia</taxon>
    </lineage>
</organism>
<dbReference type="InterPro" id="IPR051458">
    <property type="entry name" value="Cyt/Met_Dipeptidase"/>
</dbReference>
<dbReference type="PANTHER" id="PTHR43270:SF8">
    <property type="entry name" value="DI- AND TRIPEPTIDASE DUG2-RELATED"/>
    <property type="match status" value="1"/>
</dbReference>
<dbReference type="Proteomes" id="UP000014821">
    <property type="component" value="Unassembled WGS sequence"/>
</dbReference>
<evidence type="ECO:0000313" key="5">
    <source>
        <dbReference type="EMBL" id="EPP38442.1"/>
    </source>
</evidence>
<reference evidence="5" key="1">
    <citation type="submission" date="2013-04" db="EMBL/GenBank/DDBJ databases">
        <title>Genome sequence of Chlamydia psittaci 10_881_SC42.</title>
        <authorList>
            <person name="Huot-Creasy H."/>
            <person name="McCracken C.L."/>
            <person name="Humphries M."/>
            <person name="Sachse K."/>
            <person name="Laroucau K."/>
            <person name="Bavoil P."/>
            <person name="Myers G.S."/>
        </authorList>
    </citation>
    <scope>NUCLEOTIDE SEQUENCE [LARGE SCALE GENOMIC DNA]</scope>
    <source>
        <strain evidence="5">10_881_SC42</strain>
    </source>
</reference>
<evidence type="ECO:0000256" key="2">
    <source>
        <dbReference type="ARBA" id="ARBA00022723"/>
    </source>
</evidence>
<evidence type="ECO:0000259" key="4">
    <source>
        <dbReference type="Pfam" id="PF07687"/>
    </source>
</evidence>
<keyword evidence="1" id="KW-0645">Protease</keyword>
<gene>
    <name evidence="5" type="ORF">CP10881SC42_0970</name>
</gene>
<comment type="caution">
    <text evidence="5">The sequence shown here is derived from an EMBL/GenBank/DDBJ whole genome shotgun (WGS) entry which is preliminary data.</text>
</comment>
<evidence type="ECO:0000256" key="3">
    <source>
        <dbReference type="ARBA" id="ARBA00022801"/>
    </source>
</evidence>
<dbReference type="PANTHER" id="PTHR43270">
    <property type="entry name" value="BETA-ALA-HIS DIPEPTIDASE"/>
    <property type="match status" value="1"/>
</dbReference>
<keyword evidence="3" id="KW-0378">Hydrolase</keyword>
<accession>A0ABN0MSF9</accession>
<evidence type="ECO:0000256" key="1">
    <source>
        <dbReference type="ARBA" id="ARBA00022670"/>
    </source>
</evidence>
<feature type="domain" description="Peptidase M20 dimerisation" evidence="4">
    <location>
        <begin position="193"/>
        <end position="348"/>
    </location>
</feature>
<dbReference type="Gene3D" id="3.40.630.10">
    <property type="entry name" value="Zn peptidases"/>
    <property type="match status" value="1"/>
</dbReference>
<dbReference type="RefSeq" id="WP_020356466.1">
    <property type="nucleotide sequence ID" value="NZ_KE360587.1"/>
</dbReference>
<dbReference type="EMBL" id="ATND01000002">
    <property type="protein sequence ID" value="EPP38442.1"/>
    <property type="molecule type" value="Genomic_DNA"/>
</dbReference>
<dbReference type="InterPro" id="IPR011650">
    <property type="entry name" value="Peptidase_M20_dimer"/>
</dbReference>
<sequence length="459" mass="51708">MNNDLQYFESHYEQILQEFAHFLSFRSVSSDNRYLTDCINCAHFLTGKLQNIFTTELWEYPGHPPVIYAYHRHIDPSKPTLLIYNHYDVQPADLSDGWLGDPFIMRKCGNKIFARGASDNKGQCFYALQALQYYYQSRQCFPVNILWIIEGEEEHGSPALQTFIHEKESAFHADHCLILDGGFPSAQFPCINIGARGLVTMKVTLKEGDQDMHSGIFGGKAYNVNRALAQLLSSLYHSDHSIAVENFYQDVTLPEEGSAIPIQILEGQNVHHANFSPVLYAPATNSEEAVRLYPTLDINGMSGGYTGPGFKTVIPHQATAYLSCRLVPYQRPKKVAEQIIQHLKNRVPSSLEFSYEIFEGSPGWRQPKDLPIISILNDVYSSIYHRPCFTTYMEVTIPIAPLLEKASGAKPVIGGVSYYSDAIHAAEENFSKDQLRNGFLSICQLLDKLGKHSETCFTS</sequence>
<evidence type="ECO:0000313" key="6">
    <source>
        <dbReference type="Proteomes" id="UP000014821"/>
    </source>
</evidence>
<dbReference type="Pfam" id="PF01546">
    <property type="entry name" value="Peptidase_M20"/>
    <property type="match status" value="1"/>
</dbReference>
<dbReference type="Pfam" id="PF07687">
    <property type="entry name" value="M20_dimer"/>
    <property type="match status" value="1"/>
</dbReference>
<dbReference type="SUPFAM" id="SSF53187">
    <property type="entry name" value="Zn-dependent exopeptidases"/>
    <property type="match status" value="1"/>
</dbReference>
<keyword evidence="2" id="KW-0479">Metal-binding</keyword>
<dbReference type="InterPro" id="IPR002933">
    <property type="entry name" value="Peptidase_M20"/>
</dbReference>
<proteinExistence type="predicted"/>
<protein>
    <submittedName>
        <fullName evidence="5">Peptidase M20/M25/M40 family protein</fullName>
    </submittedName>
</protein>